<evidence type="ECO:0000256" key="2">
    <source>
        <dbReference type="ARBA" id="ARBA00006046"/>
    </source>
</evidence>
<dbReference type="PANTHER" id="PTHR43734">
    <property type="entry name" value="PHYTOENE DESATURASE"/>
    <property type="match status" value="1"/>
</dbReference>
<keyword evidence="4 5" id="KW-0560">Oxidoreductase</keyword>
<comment type="caution">
    <text evidence="7">The sequence shown here is derived from an EMBL/GenBank/DDBJ whole genome shotgun (WGS) entry which is preliminary data.</text>
</comment>
<evidence type="ECO:0000256" key="3">
    <source>
        <dbReference type="ARBA" id="ARBA00022746"/>
    </source>
</evidence>
<dbReference type="InterPro" id="IPR036188">
    <property type="entry name" value="FAD/NAD-bd_sf"/>
</dbReference>
<dbReference type="Pfam" id="PF01593">
    <property type="entry name" value="Amino_oxidase"/>
    <property type="match status" value="1"/>
</dbReference>
<evidence type="ECO:0000256" key="5">
    <source>
        <dbReference type="RuleBase" id="RU362075"/>
    </source>
</evidence>
<dbReference type="Proteomes" id="UP000249061">
    <property type="component" value="Unassembled WGS sequence"/>
</dbReference>
<evidence type="ECO:0000256" key="1">
    <source>
        <dbReference type="ARBA" id="ARBA00004829"/>
    </source>
</evidence>
<dbReference type="GO" id="GO:0016491">
    <property type="term" value="F:oxidoreductase activity"/>
    <property type="evidence" value="ECO:0007669"/>
    <property type="project" value="UniProtKB-KW"/>
</dbReference>
<evidence type="ECO:0000313" key="7">
    <source>
        <dbReference type="EMBL" id="PZR08098.1"/>
    </source>
</evidence>
<organism evidence="7 8">
    <name type="scientific">Archangium gephyra</name>
    <dbReference type="NCBI Taxonomy" id="48"/>
    <lineage>
        <taxon>Bacteria</taxon>
        <taxon>Pseudomonadati</taxon>
        <taxon>Myxococcota</taxon>
        <taxon>Myxococcia</taxon>
        <taxon>Myxococcales</taxon>
        <taxon>Cystobacterineae</taxon>
        <taxon>Archangiaceae</taxon>
        <taxon>Archangium</taxon>
    </lineage>
</organism>
<protein>
    <submittedName>
        <fullName evidence="7">Phytoene desaturase</fullName>
    </submittedName>
</protein>
<reference evidence="7 8" key="1">
    <citation type="submission" date="2017-08" db="EMBL/GenBank/DDBJ databases">
        <title>Infants hospitalized years apart are colonized by the same room-sourced microbial strains.</title>
        <authorList>
            <person name="Brooks B."/>
            <person name="Olm M.R."/>
            <person name="Firek B.A."/>
            <person name="Baker R."/>
            <person name="Thomas B.C."/>
            <person name="Morowitz M.J."/>
            <person name="Banfield J.F."/>
        </authorList>
    </citation>
    <scope>NUCLEOTIDE SEQUENCE [LARGE SCALE GENOMIC DNA]</scope>
    <source>
        <strain evidence="7">S2_003_000_R2_14</strain>
    </source>
</reference>
<comment type="similarity">
    <text evidence="2 5">Belongs to the carotenoid/retinoid oxidoreductase family.</text>
</comment>
<dbReference type="SUPFAM" id="SSF51905">
    <property type="entry name" value="FAD/NAD(P)-binding domain"/>
    <property type="match status" value="1"/>
</dbReference>
<feature type="domain" description="Amine oxidase" evidence="6">
    <location>
        <begin position="2"/>
        <end position="471"/>
    </location>
</feature>
<accession>A0A2W5UGI1</accession>
<evidence type="ECO:0000259" key="6">
    <source>
        <dbReference type="Pfam" id="PF01593"/>
    </source>
</evidence>
<dbReference type="InterPro" id="IPR002937">
    <property type="entry name" value="Amino_oxidase"/>
</dbReference>
<evidence type="ECO:0000256" key="4">
    <source>
        <dbReference type="ARBA" id="ARBA00023002"/>
    </source>
</evidence>
<dbReference type="NCBIfam" id="TIGR02734">
    <property type="entry name" value="crtI_fam"/>
    <property type="match status" value="1"/>
</dbReference>
<dbReference type="InterPro" id="IPR014105">
    <property type="entry name" value="Carotenoid/retinoid_OxRdtase"/>
</dbReference>
<dbReference type="Gene3D" id="3.50.50.60">
    <property type="entry name" value="FAD/NAD(P)-binding domain"/>
    <property type="match status" value="2"/>
</dbReference>
<keyword evidence="3 5" id="KW-0125">Carotenoid biosynthesis</keyword>
<sequence length="482" mass="53756">MKLAHAGFDVTVFEKQSEPGGRCGRVSFDGFQFDLGPTILLMPHVLESAFASVGRKLSDYLQLTRCDPHYRVHYRDGSRFTLWTDQQRMSEELERLEPGSAAKYRDFIDHGRKQHDLAFPKFISKHFASVWPFVAPSNVPAIFQVGALKKLWPHVSSFFRDARLRQALSFQTMYLGLSPWDAPAVFSLLPFTEATHGIWFPEGGLHAVPLALEKVCLELGVKFRYSTSIRRFVVEHGSATGVELEDGSVERADVVLCNADYAHAVKHFLPGEVATRRSEAVERRRFTSSGYMLYLGLSREVPELMHHNVFFGSDFEGSFRDIFGRRRVPDDVSFYVNAPSRTGKGFAAPGKDALYVLVPVPEQNEGVDWAVEGPKVRAQVFARLKAEGYGDVESLVEAERVITPNDWASELNLARGSNFGLAQSFWQIGPFRPTVKDPDVSRLFWCGASIQPGTGVPTVMLSAGFAVDAILEEAGMQRAEAA</sequence>
<gene>
    <name evidence="7" type="ORF">DI536_25775</name>
</gene>
<name>A0A2W5UGI1_9BACT</name>
<dbReference type="EMBL" id="QFQP01000027">
    <property type="protein sequence ID" value="PZR08098.1"/>
    <property type="molecule type" value="Genomic_DNA"/>
</dbReference>
<dbReference type="AlphaFoldDB" id="A0A2W5UGI1"/>
<evidence type="ECO:0000313" key="8">
    <source>
        <dbReference type="Proteomes" id="UP000249061"/>
    </source>
</evidence>
<proteinExistence type="inferred from homology"/>
<dbReference type="PANTHER" id="PTHR43734:SF1">
    <property type="entry name" value="PHYTOENE DESATURASE"/>
    <property type="match status" value="1"/>
</dbReference>
<dbReference type="GO" id="GO:0016117">
    <property type="term" value="P:carotenoid biosynthetic process"/>
    <property type="evidence" value="ECO:0007669"/>
    <property type="project" value="UniProtKB-KW"/>
</dbReference>
<comment type="pathway">
    <text evidence="1 5">Carotenoid biosynthesis.</text>
</comment>